<dbReference type="InterPro" id="IPR036465">
    <property type="entry name" value="vWFA_dom_sf"/>
</dbReference>
<organism evidence="3 4">
    <name type="scientific">Thioalbus denitrificans</name>
    <dbReference type="NCBI Taxonomy" id="547122"/>
    <lineage>
        <taxon>Bacteria</taxon>
        <taxon>Pseudomonadati</taxon>
        <taxon>Pseudomonadota</taxon>
        <taxon>Gammaproteobacteria</taxon>
        <taxon>Chromatiales</taxon>
        <taxon>Ectothiorhodospiraceae</taxon>
        <taxon>Thioalbus</taxon>
    </lineage>
</organism>
<dbReference type="SUPFAM" id="SSF53300">
    <property type="entry name" value="vWA-like"/>
    <property type="match status" value="1"/>
</dbReference>
<dbReference type="AlphaFoldDB" id="A0A369CD34"/>
<dbReference type="PANTHER" id="PTHR41248">
    <property type="entry name" value="NORD PROTEIN"/>
    <property type="match status" value="1"/>
</dbReference>
<evidence type="ECO:0000256" key="1">
    <source>
        <dbReference type="SAM" id="Coils"/>
    </source>
</evidence>
<evidence type="ECO:0000313" key="4">
    <source>
        <dbReference type="Proteomes" id="UP000252707"/>
    </source>
</evidence>
<dbReference type="InterPro" id="IPR051928">
    <property type="entry name" value="NorD/CobT"/>
</dbReference>
<dbReference type="CDD" id="cd01454">
    <property type="entry name" value="vWA_norD_type"/>
    <property type="match status" value="1"/>
</dbReference>
<gene>
    <name evidence="3" type="ORF">DFQ59_1039</name>
</gene>
<comment type="caution">
    <text evidence="3">The sequence shown here is derived from an EMBL/GenBank/DDBJ whole genome shotgun (WGS) entry which is preliminary data.</text>
</comment>
<dbReference type="PROSITE" id="PS50234">
    <property type="entry name" value="VWFA"/>
    <property type="match status" value="1"/>
</dbReference>
<dbReference type="Proteomes" id="UP000252707">
    <property type="component" value="Unassembled WGS sequence"/>
</dbReference>
<dbReference type="SMART" id="SM00327">
    <property type="entry name" value="VWA"/>
    <property type="match status" value="1"/>
</dbReference>
<keyword evidence="4" id="KW-1185">Reference proteome</keyword>
<feature type="coiled-coil region" evidence="1">
    <location>
        <begin position="312"/>
        <end position="350"/>
    </location>
</feature>
<reference evidence="3 4" key="1">
    <citation type="submission" date="2018-07" db="EMBL/GenBank/DDBJ databases">
        <title>Genomic Encyclopedia of Type Strains, Phase IV (KMG-IV): sequencing the most valuable type-strain genomes for metagenomic binning, comparative biology and taxonomic classification.</title>
        <authorList>
            <person name="Goeker M."/>
        </authorList>
    </citation>
    <scope>NUCLEOTIDE SEQUENCE [LARGE SCALE GENOMIC DNA]</scope>
    <source>
        <strain evidence="3 4">DSM 26407</strain>
    </source>
</reference>
<proteinExistence type="predicted"/>
<dbReference type="InterPro" id="IPR002035">
    <property type="entry name" value="VWF_A"/>
</dbReference>
<dbReference type="Gene3D" id="3.40.50.410">
    <property type="entry name" value="von Willebrand factor, type A domain"/>
    <property type="match status" value="1"/>
</dbReference>
<dbReference type="EMBL" id="QPJY01000003">
    <property type="protein sequence ID" value="RCX31045.1"/>
    <property type="molecule type" value="Genomic_DNA"/>
</dbReference>
<accession>A0A369CD34</accession>
<name>A0A369CD34_9GAMM</name>
<protein>
    <submittedName>
        <fullName evidence="3">Nitric oxide reductase NorD protein</fullName>
    </submittedName>
</protein>
<dbReference type="RefSeq" id="WP_245937233.1">
    <property type="nucleotide sequence ID" value="NZ_QPJY01000003.1"/>
</dbReference>
<keyword evidence="1" id="KW-0175">Coiled coil</keyword>
<evidence type="ECO:0000259" key="2">
    <source>
        <dbReference type="PROSITE" id="PS50234"/>
    </source>
</evidence>
<evidence type="ECO:0000313" key="3">
    <source>
        <dbReference type="EMBL" id="RCX31045.1"/>
    </source>
</evidence>
<sequence>MTEGRYRARRRFSHRAMSADEVELHLEEVFETDISSRHSVAPALAIASLEGVQQDFVLHWIKVVARTSLELAFQFAERVDRAFELMDTEGVEEWLVQAVDAYDRKGLAVAFRALAEVEQFAADRAARYTGVALADIAGVLERFVTGLSGRVLKLDESEIPFTDTETLYLPPLLNVLPARERNFQLYKAMAVHQWAQIRFGTWRLPLAESLAAYPDPDRALRLFHRLEAVRLDARVRHELPGVAREMDALEAVLGGGPLPGAWAGAAAALAAPGAGAADVLDWVRRLWEQPALPETLCYQGELRPERAAAVMAARIEREERQLTTALVRLRQELEERTRDARGEAGETERRPMKLELRQRPDPARPGGMRVELYLEDKPVAPPEEVQNLINSILLDLGEIPDEYLHAAGEGEYRVDEEREAQRRARSGMAGNEGMLFYDEWDMERGHYRKGWCQLRELTVEPGPEAFFPAAQAKYRGLVKSIRRTFEVLRGENKLLKRQPEGDDVDIDAVVDAYADARAGQESPVGLYTRMHRLERDIAVMFMVDMSGSTKGWVNDAEREALVLLCEALESLGDRYAIYGFSGMTRNRCEVFRVKRFDEAYDETVHRRIAGIAPKDYTRMGTAIRHLSGLLARVDARIRVLVTLSDGKPEDLDGYRGEYGIEDTRQALMEARRDGIHAYCVTLDTEAADYLKHMYGPAGYTVIDDVTKLPLRISDIYRKLTS</sequence>
<feature type="domain" description="VWFA" evidence="2">
    <location>
        <begin position="538"/>
        <end position="719"/>
    </location>
</feature>
<dbReference type="PANTHER" id="PTHR41248:SF1">
    <property type="entry name" value="NORD PROTEIN"/>
    <property type="match status" value="1"/>
</dbReference>